<dbReference type="KEGG" id="rca:Rcas_3635"/>
<proteinExistence type="inferred from homology"/>
<dbReference type="PANTHER" id="PTHR30126">
    <property type="entry name" value="HTH-TYPE TRANSCRIPTIONAL REGULATOR"/>
    <property type="match status" value="1"/>
</dbReference>
<dbReference type="InterPro" id="IPR036388">
    <property type="entry name" value="WH-like_DNA-bd_sf"/>
</dbReference>
<name>A7NQ38_ROSCS</name>
<evidence type="ECO:0000313" key="7">
    <source>
        <dbReference type="Proteomes" id="UP000000263"/>
    </source>
</evidence>
<dbReference type="SUPFAM" id="SSF46785">
    <property type="entry name" value="Winged helix' DNA-binding domain"/>
    <property type="match status" value="1"/>
</dbReference>
<dbReference type="PANTHER" id="PTHR30126:SF39">
    <property type="entry name" value="HTH-TYPE TRANSCRIPTIONAL REGULATOR CYSL"/>
    <property type="match status" value="1"/>
</dbReference>
<dbReference type="GO" id="GO:0003700">
    <property type="term" value="F:DNA-binding transcription factor activity"/>
    <property type="evidence" value="ECO:0007669"/>
    <property type="project" value="InterPro"/>
</dbReference>
<dbReference type="PRINTS" id="PR00039">
    <property type="entry name" value="HTHLYSR"/>
</dbReference>
<dbReference type="OrthoDB" id="9808620at2"/>
<evidence type="ECO:0000256" key="4">
    <source>
        <dbReference type="ARBA" id="ARBA00023163"/>
    </source>
</evidence>
<dbReference type="Gene3D" id="1.10.10.10">
    <property type="entry name" value="Winged helix-like DNA-binding domain superfamily/Winged helix DNA-binding domain"/>
    <property type="match status" value="1"/>
</dbReference>
<evidence type="ECO:0000256" key="2">
    <source>
        <dbReference type="ARBA" id="ARBA00023015"/>
    </source>
</evidence>
<comment type="similarity">
    <text evidence="1">Belongs to the LysR transcriptional regulatory family.</text>
</comment>
<evidence type="ECO:0000256" key="1">
    <source>
        <dbReference type="ARBA" id="ARBA00009437"/>
    </source>
</evidence>
<dbReference type="RefSeq" id="WP_012122107.1">
    <property type="nucleotide sequence ID" value="NC_009767.1"/>
</dbReference>
<dbReference type="GO" id="GO:0000976">
    <property type="term" value="F:transcription cis-regulatory region binding"/>
    <property type="evidence" value="ECO:0007669"/>
    <property type="project" value="TreeGrafter"/>
</dbReference>
<dbReference type="STRING" id="383372.Rcas_3635"/>
<dbReference type="InterPro" id="IPR000847">
    <property type="entry name" value="LysR_HTH_N"/>
</dbReference>
<organism evidence="6 7">
    <name type="scientific">Roseiflexus castenholzii (strain DSM 13941 / HLO8)</name>
    <dbReference type="NCBI Taxonomy" id="383372"/>
    <lineage>
        <taxon>Bacteria</taxon>
        <taxon>Bacillati</taxon>
        <taxon>Chloroflexota</taxon>
        <taxon>Chloroflexia</taxon>
        <taxon>Chloroflexales</taxon>
        <taxon>Roseiflexineae</taxon>
        <taxon>Roseiflexaceae</taxon>
        <taxon>Roseiflexus</taxon>
    </lineage>
</organism>
<evidence type="ECO:0000313" key="6">
    <source>
        <dbReference type="EMBL" id="ABU59684.1"/>
    </source>
</evidence>
<dbReference type="InterPro" id="IPR036390">
    <property type="entry name" value="WH_DNA-bd_sf"/>
</dbReference>
<dbReference type="EMBL" id="CP000804">
    <property type="protein sequence ID" value="ABU59684.1"/>
    <property type="molecule type" value="Genomic_DNA"/>
</dbReference>
<dbReference type="Proteomes" id="UP000000263">
    <property type="component" value="Chromosome"/>
</dbReference>
<dbReference type="Pfam" id="PF00126">
    <property type="entry name" value="HTH_1"/>
    <property type="match status" value="1"/>
</dbReference>
<keyword evidence="7" id="KW-1185">Reference proteome</keyword>
<keyword evidence="3" id="KW-0238">DNA-binding</keyword>
<dbReference type="PROSITE" id="PS50931">
    <property type="entry name" value="HTH_LYSR"/>
    <property type="match status" value="1"/>
</dbReference>
<dbReference type="FunFam" id="1.10.10.10:FF:000001">
    <property type="entry name" value="LysR family transcriptional regulator"/>
    <property type="match status" value="1"/>
</dbReference>
<evidence type="ECO:0000259" key="5">
    <source>
        <dbReference type="PROSITE" id="PS50931"/>
    </source>
</evidence>
<dbReference type="AlphaFoldDB" id="A7NQ38"/>
<sequence>MLTLHKLELFVYVAQAGSISKAADHFLMSQPNVSQHIQDLEAEFGEQLLIRKHRGVELTPAGETLLQYAQEIFRLVAEARLAITDVSRLSGGNLALAATPGVGIYVLPECVEQFRMRYPQFTVSIKTGVTAEVITFLIASQCEAGFIEGELDGIRLPPHFGVLVLDTVQQYVVISHAHPWWNATSLSIQALDDQPVILRQIGSQSRAWLDKFLKSHGVRLRHVGEFDNPETIKRALLAGNAFAILPAYVVRHEVDLGVLRLLPVNDCDLQRQLKLIWNKDWPLSPITYAFLRHLATDYPSVHALLDSSAPRQPHRGRV</sequence>
<dbReference type="InterPro" id="IPR005119">
    <property type="entry name" value="LysR_subst-bd"/>
</dbReference>
<reference evidence="6 7" key="1">
    <citation type="submission" date="2007-08" db="EMBL/GenBank/DDBJ databases">
        <title>Complete sequence of Roseiflexus castenholzii DSM 13941.</title>
        <authorList>
            <consortium name="US DOE Joint Genome Institute"/>
            <person name="Copeland A."/>
            <person name="Lucas S."/>
            <person name="Lapidus A."/>
            <person name="Barry K."/>
            <person name="Glavina del Rio T."/>
            <person name="Dalin E."/>
            <person name="Tice H."/>
            <person name="Pitluck S."/>
            <person name="Thompson L.S."/>
            <person name="Brettin T."/>
            <person name="Bruce D."/>
            <person name="Detter J.C."/>
            <person name="Han C."/>
            <person name="Tapia R."/>
            <person name="Schmutz J."/>
            <person name="Larimer F."/>
            <person name="Land M."/>
            <person name="Hauser L."/>
            <person name="Kyrpides N."/>
            <person name="Mikhailova N."/>
            <person name="Bryant D.A."/>
            <person name="Hanada S."/>
            <person name="Tsukatani Y."/>
            <person name="Richardson P."/>
        </authorList>
    </citation>
    <scope>NUCLEOTIDE SEQUENCE [LARGE SCALE GENOMIC DNA]</scope>
    <source>
        <strain evidence="7">DSM 13941 / HLO8</strain>
    </source>
</reference>
<keyword evidence="4" id="KW-0804">Transcription</keyword>
<evidence type="ECO:0000256" key="3">
    <source>
        <dbReference type="ARBA" id="ARBA00023125"/>
    </source>
</evidence>
<accession>A7NQ38</accession>
<gene>
    <name evidence="6" type="ordered locus">Rcas_3635</name>
</gene>
<feature type="domain" description="HTH lysR-type" evidence="5">
    <location>
        <begin position="2"/>
        <end position="59"/>
    </location>
</feature>
<dbReference type="eggNOG" id="COG0583">
    <property type="taxonomic scope" value="Bacteria"/>
</dbReference>
<dbReference type="SUPFAM" id="SSF53850">
    <property type="entry name" value="Periplasmic binding protein-like II"/>
    <property type="match status" value="1"/>
</dbReference>
<dbReference type="HOGENOM" id="CLU_039613_6_1_0"/>
<dbReference type="Pfam" id="PF03466">
    <property type="entry name" value="LysR_substrate"/>
    <property type="match status" value="1"/>
</dbReference>
<protein>
    <submittedName>
        <fullName evidence="6">Transcriptional regulator, LysR family</fullName>
    </submittedName>
</protein>
<keyword evidence="2" id="KW-0805">Transcription regulation</keyword>
<dbReference type="Gene3D" id="3.40.190.290">
    <property type="match status" value="1"/>
</dbReference>